<accession>A0A1M7XZ19</accession>
<gene>
    <name evidence="6" type="ORF">SAMN02745217_00567</name>
</gene>
<evidence type="ECO:0000256" key="1">
    <source>
        <dbReference type="ARBA" id="ARBA00023224"/>
    </source>
</evidence>
<feature type="domain" description="Methyl-accepting transducer" evidence="5">
    <location>
        <begin position="79"/>
        <end position="321"/>
    </location>
</feature>
<dbReference type="InterPro" id="IPR004089">
    <property type="entry name" value="MCPsignal_dom"/>
</dbReference>
<dbReference type="GO" id="GO:0007165">
    <property type="term" value="P:signal transduction"/>
    <property type="evidence" value="ECO:0007669"/>
    <property type="project" value="UniProtKB-KW"/>
</dbReference>
<dbReference type="PANTHER" id="PTHR32089:SF112">
    <property type="entry name" value="LYSOZYME-LIKE PROTEIN-RELATED"/>
    <property type="match status" value="1"/>
</dbReference>
<evidence type="ECO:0000313" key="7">
    <source>
        <dbReference type="Proteomes" id="UP000184612"/>
    </source>
</evidence>
<dbReference type="GO" id="GO:0004888">
    <property type="term" value="F:transmembrane signaling receptor activity"/>
    <property type="evidence" value="ECO:0007669"/>
    <property type="project" value="InterPro"/>
</dbReference>
<protein>
    <submittedName>
        <fullName evidence="6">Chemoreceptor zinc-binding domain-containing protein</fullName>
    </submittedName>
</protein>
<dbReference type="InterPro" id="IPR004090">
    <property type="entry name" value="Chemotax_Me-accpt_rcpt"/>
</dbReference>
<dbReference type="STRING" id="1121345.SAMN02745217_00567"/>
<evidence type="ECO:0000313" key="6">
    <source>
        <dbReference type="EMBL" id="SHO44363.1"/>
    </source>
</evidence>
<dbReference type="PROSITE" id="PS50111">
    <property type="entry name" value="CHEMOTAXIS_TRANSDUC_2"/>
    <property type="match status" value="1"/>
</dbReference>
<keyword evidence="4" id="KW-0175">Coiled coil</keyword>
<feature type="coiled-coil region" evidence="4">
    <location>
        <begin position="461"/>
        <end position="488"/>
    </location>
</feature>
<organism evidence="6 7">
    <name type="scientific">Anaerocolumna xylanovorans DSM 12503</name>
    <dbReference type="NCBI Taxonomy" id="1121345"/>
    <lineage>
        <taxon>Bacteria</taxon>
        <taxon>Bacillati</taxon>
        <taxon>Bacillota</taxon>
        <taxon>Clostridia</taxon>
        <taxon>Lachnospirales</taxon>
        <taxon>Lachnospiraceae</taxon>
        <taxon>Anaerocolumna</taxon>
    </lineage>
</organism>
<reference evidence="6 7" key="1">
    <citation type="submission" date="2016-12" db="EMBL/GenBank/DDBJ databases">
        <authorList>
            <person name="Song W.-J."/>
            <person name="Kurnit D.M."/>
        </authorList>
    </citation>
    <scope>NUCLEOTIDE SEQUENCE [LARGE SCALE GENOMIC DNA]</scope>
    <source>
        <strain evidence="6 7">DSM 12503</strain>
    </source>
</reference>
<dbReference type="Gene3D" id="1.20.120.30">
    <property type="entry name" value="Aspartate receptor, ligand-binding domain"/>
    <property type="match status" value="1"/>
</dbReference>
<dbReference type="EMBL" id="FRFD01000003">
    <property type="protein sequence ID" value="SHO44363.1"/>
    <property type="molecule type" value="Genomic_DNA"/>
</dbReference>
<sequence length="491" mass="53636">MPTLKKSCSEMGDILHYVESMMSGANLESPQSNHPIHQKALNHFNKLFDNEHKMSDAVKDIMDLASSISTFDVGMTYISNQLSEFSLELASLSESNLAIVEETTATMNSVSETIDNTADTLQQLSEDSKSLASRNKESKDLLVQVSGLKENVVTDTQNMAGKIDQLLQLASEVGKIVDSVQTIANQTNLLALNAAIEAARAGEHGKGFSVVAEEVRKLADDTKHNLDDMRVFVENIQSAANESKGSLNRALTSTGQMSEKIDLVSDTMGENINMLEGVINTVESINGSMQGVKVAAVEINRAMEASSEDAQKLNSMTLSIQKDAAESVSYAKSISAIDDKLSGLAGNLYKGLKGTSHSITNDDICTILEKAITAHKDWTIKLQSMVDTMTLLPIQTNPGKCTFGHYYNTLSLNHSSVINDWETIGKLHKEFHLKGDQMIEAIKKKDRDKALHILRDAQNLSSELIGLIQKLSEKIRELSKNGIKLSSEQQS</sequence>
<name>A0A1M7XZ19_9FIRM</name>
<evidence type="ECO:0000256" key="3">
    <source>
        <dbReference type="PROSITE-ProRule" id="PRU00284"/>
    </source>
</evidence>
<proteinExistence type="inferred from homology"/>
<dbReference type="PRINTS" id="PR00260">
    <property type="entry name" value="CHEMTRNSDUCR"/>
</dbReference>
<keyword evidence="7" id="KW-1185">Reference proteome</keyword>
<dbReference type="SUPFAM" id="SSF58104">
    <property type="entry name" value="Methyl-accepting chemotaxis protein (MCP) signaling domain"/>
    <property type="match status" value="1"/>
</dbReference>
<keyword evidence="1 3" id="KW-0807">Transducer</keyword>
<dbReference type="Pfam" id="PF00015">
    <property type="entry name" value="MCPsignal"/>
    <property type="match status" value="1"/>
</dbReference>
<dbReference type="RefSeq" id="WP_073587268.1">
    <property type="nucleotide sequence ID" value="NZ_FRFD01000003.1"/>
</dbReference>
<keyword evidence="6" id="KW-0675">Receptor</keyword>
<evidence type="ECO:0000256" key="2">
    <source>
        <dbReference type="ARBA" id="ARBA00029447"/>
    </source>
</evidence>
<comment type="similarity">
    <text evidence="2">Belongs to the methyl-accepting chemotaxis (MCP) protein family.</text>
</comment>
<evidence type="ECO:0000256" key="4">
    <source>
        <dbReference type="SAM" id="Coils"/>
    </source>
</evidence>
<evidence type="ECO:0000259" key="5">
    <source>
        <dbReference type="PROSITE" id="PS50111"/>
    </source>
</evidence>
<dbReference type="Proteomes" id="UP000184612">
    <property type="component" value="Unassembled WGS sequence"/>
</dbReference>
<dbReference type="GO" id="GO:0016020">
    <property type="term" value="C:membrane"/>
    <property type="evidence" value="ECO:0007669"/>
    <property type="project" value="InterPro"/>
</dbReference>
<dbReference type="Gene3D" id="1.10.287.950">
    <property type="entry name" value="Methyl-accepting chemotaxis protein"/>
    <property type="match status" value="1"/>
</dbReference>
<dbReference type="PANTHER" id="PTHR32089">
    <property type="entry name" value="METHYL-ACCEPTING CHEMOTAXIS PROTEIN MCPB"/>
    <property type="match status" value="1"/>
</dbReference>
<dbReference type="GO" id="GO:0006935">
    <property type="term" value="P:chemotaxis"/>
    <property type="evidence" value="ECO:0007669"/>
    <property type="project" value="InterPro"/>
</dbReference>
<dbReference type="SMART" id="SM00283">
    <property type="entry name" value="MA"/>
    <property type="match status" value="1"/>
</dbReference>
<dbReference type="OrthoDB" id="9816519at2"/>
<dbReference type="AlphaFoldDB" id="A0A1M7XZ19"/>